<accession>A0ABS8N324</accession>
<reference evidence="2" key="1">
    <citation type="submission" date="2021-11" db="EMBL/GenBank/DDBJ databases">
        <authorList>
            <person name="Qingchun L."/>
            <person name="Dong Z."/>
            <person name="Zongwei Q."/>
            <person name="Jia Z."/>
            <person name="Duotao L."/>
        </authorList>
    </citation>
    <scope>NUCLEOTIDE SEQUENCE</scope>
    <source>
        <strain evidence="2">WLY-B-L2</strain>
    </source>
</reference>
<dbReference type="Gene3D" id="2.60.120.970">
    <property type="match status" value="1"/>
</dbReference>
<protein>
    <submittedName>
        <fullName evidence="2">DNRLRE domain-containing protein</fullName>
    </submittedName>
</protein>
<evidence type="ECO:0000259" key="1">
    <source>
        <dbReference type="Pfam" id="PF19912"/>
    </source>
</evidence>
<keyword evidence="3" id="KW-1185">Reference proteome</keyword>
<dbReference type="InterPro" id="IPR045965">
    <property type="entry name" value="DUF6385"/>
</dbReference>
<gene>
    <name evidence="2" type="ORF">LN736_04855</name>
</gene>
<comment type="caution">
    <text evidence="2">The sequence shown here is derived from an EMBL/GenBank/DDBJ whole genome shotgun (WGS) entry which is preliminary data.</text>
</comment>
<feature type="domain" description="DUF6385" evidence="1">
    <location>
        <begin position="206"/>
        <end position="280"/>
    </location>
</feature>
<dbReference type="NCBIfam" id="NF033679">
    <property type="entry name" value="DNRLRE_dom"/>
    <property type="match status" value="1"/>
</dbReference>
<dbReference type="Pfam" id="PF19912">
    <property type="entry name" value="DUF6385"/>
    <property type="match status" value="1"/>
</dbReference>
<evidence type="ECO:0000313" key="3">
    <source>
        <dbReference type="Proteomes" id="UP001165422"/>
    </source>
</evidence>
<dbReference type="Proteomes" id="UP001165422">
    <property type="component" value="Unassembled WGS sequence"/>
</dbReference>
<dbReference type="RefSeq" id="WP_179976966.1">
    <property type="nucleotide sequence ID" value="NZ_JAJJPB010000003.1"/>
</dbReference>
<dbReference type="EMBL" id="JAJJPB010000003">
    <property type="protein sequence ID" value="MCC9294199.1"/>
    <property type="molecule type" value="Genomic_DNA"/>
</dbReference>
<name>A0ABS8N324_9CLOT</name>
<evidence type="ECO:0000313" key="2">
    <source>
        <dbReference type="EMBL" id="MCC9294199.1"/>
    </source>
</evidence>
<proteinExistence type="predicted"/>
<organism evidence="2 3">
    <name type="scientific">Clostridium aromativorans</name>
    <dbReference type="NCBI Taxonomy" id="2836848"/>
    <lineage>
        <taxon>Bacteria</taxon>
        <taxon>Bacillati</taxon>
        <taxon>Bacillota</taxon>
        <taxon>Clostridia</taxon>
        <taxon>Eubacteriales</taxon>
        <taxon>Clostridiaceae</taxon>
        <taxon>Clostridium</taxon>
    </lineage>
</organism>
<sequence>MSYIRVQSICVRSLTITDFKPKSNVINDTLKIGFDGKNIYRSYMYFNIDNIPKDEFVNSAYLYIYLNKIDTEHSRTVFYIQPLQEDFDKYTTFEKQPQYYNRQAKFEINKNFHGPVRVEITDIFNEWNSGYMKNKGIIIKSNERKKSLGSFTSNSICDYEFIPKLIISIPELNHHNNSSETVNVMEKSWNLEFRRIRCSPPINVERIIQGTFFIDNIGNGEVKAAVEVSCDLCSWIKDDEIIVDSNSSGILVAKYYGKYYRVKLQCLEQGTVRVNFIYQAYR</sequence>